<feature type="domain" description="Essential protein Yae1 N-terminal" evidence="3">
    <location>
        <begin position="20"/>
        <end position="57"/>
    </location>
</feature>
<reference evidence="4" key="1">
    <citation type="journal article" date="2023" name="Mol. Phylogenet. Evol.">
        <title>Genome-scale phylogeny and comparative genomics of the fungal order Sordariales.</title>
        <authorList>
            <person name="Hensen N."/>
            <person name="Bonometti L."/>
            <person name="Westerberg I."/>
            <person name="Brannstrom I.O."/>
            <person name="Guillou S."/>
            <person name="Cros-Aarteil S."/>
            <person name="Calhoun S."/>
            <person name="Haridas S."/>
            <person name="Kuo A."/>
            <person name="Mondo S."/>
            <person name="Pangilinan J."/>
            <person name="Riley R."/>
            <person name="LaButti K."/>
            <person name="Andreopoulos B."/>
            <person name="Lipzen A."/>
            <person name="Chen C."/>
            <person name="Yan M."/>
            <person name="Daum C."/>
            <person name="Ng V."/>
            <person name="Clum A."/>
            <person name="Steindorff A."/>
            <person name="Ohm R.A."/>
            <person name="Martin F."/>
            <person name="Silar P."/>
            <person name="Natvig D.O."/>
            <person name="Lalanne C."/>
            <person name="Gautier V."/>
            <person name="Ament-Velasquez S.L."/>
            <person name="Kruys A."/>
            <person name="Hutchinson M.I."/>
            <person name="Powell A.J."/>
            <person name="Barry K."/>
            <person name="Miller A.N."/>
            <person name="Grigoriev I.V."/>
            <person name="Debuchy R."/>
            <person name="Gladieux P."/>
            <person name="Hiltunen Thoren M."/>
            <person name="Johannesson H."/>
        </authorList>
    </citation>
    <scope>NUCLEOTIDE SEQUENCE</scope>
    <source>
        <strain evidence="4">CBS 232.78</strain>
    </source>
</reference>
<evidence type="ECO:0000259" key="3">
    <source>
        <dbReference type="Pfam" id="PF09811"/>
    </source>
</evidence>
<organism evidence="4 5">
    <name type="scientific">Podospora didyma</name>
    <dbReference type="NCBI Taxonomy" id="330526"/>
    <lineage>
        <taxon>Eukaryota</taxon>
        <taxon>Fungi</taxon>
        <taxon>Dikarya</taxon>
        <taxon>Ascomycota</taxon>
        <taxon>Pezizomycotina</taxon>
        <taxon>Sordariomycetes</taxon>
        <taxon>Sordariomycetidae</taxon>
        <taxon>Sordariales</taxon>
        <taxon>Podosporaceae</taxon>
        <taxon>Podospora</taxon>
    </lineage>
</organism>
<evidence type="ECO:0000256" key="1">
    <source>
        <dbReference type="ARBA" id="ARBA00038090"/>
    </source>
</evidence>
<evidence type="ECO:0000313" key="5">
    <source>
        <dbReference type="Proteomes" id="UP001285441"/>
    </source>
</evidence>
<protein>
    <recommendedName>
        <fullName evidence="3">Essential protein Yae1 N-terminal domain-containing protein</fullName>
    </recommendedName>
</protein>
<evidence type="ECO:0000256" key="2">
    <source>
        <dbReference type="SAM" id="MobiDB-lite"/>
    </source>
</evidence>
<dbReference type="InterPro" id="IPR052436">
    <property type="entry name" value="LTO1_adapter"/>
</dbReference>
<sequence>MAEDPFEDVLNLEEQFYQDGYMEGQADGVRAGRIEGRQLGLEKGFLKFFESGRLYGRSIVWANRLPRSKEDATAKEVVVSGTTTEAEASAAYSVGLPTESLTPKNEEKQQLPVLTKNPRLQKHIVTLHALVETESLSTENTDEAVNDFDDRLKRAQGKAKIIERMVGEAATKSKAADAAGSSKPKTSEVEDV</sequence>
<name>A0AAE0NBZ1_9PEZI</name>
<proteinExistence type="inferred from homology"/>
<dbReference type="EMBL" id="JAULSW010000006">
    <property type="protein sequence ID" value="KAK3377728.1"/>
    <property type="molecule type" value="Genomic_DNA"/>
</dbReference>
<dbReference type="AlphaFoldDB" id="A0AAE0NBZ1"/>
<feature type="region of interest" description="Disordered" evidence="2">
    <location>
        <begin position="168"/>
        <end position="192"/>
    </location>
</feature>
<gene>
    <name evidence="4" type="ORF">B0H63DRAFT_223397</name>
</gene>
<dbReference type="Pfam" id="PF09811">
    <property type="entry name" value="Yae1_N"/>
    <property type="match status" value="1"/>
</dbReference>
<feature type="compositionally biased region" description="Low complexity" evidence="2">
    <location>
        <begin position="169"/>
        <end position="183"/>
    </location>
</feature>
<dbReference type="PANTHER" id="PTHR28532">
    <property type="entry name" value="GEO13458P1"/>
    <property type="match status" value="1"/>
</dbReference>
<keyword evidence="5" id="KW-1185">Reference proteome</keyword>
<accession>A0AAE0NBZ1</accession>
<comment type="caution">
    <text evidence="4">The sequence shown here is derived from an EMBL/GenBank/DDBJ whole genome shotgun (WGS) entry which is preliminary data.</text>
</comment>
<comment type="similarity">
    <text evidence="1">Belongs to the LTO1 family.</text>
</comment>
<dbReference type="InterPro" id="IPR019191">
    <property type="entry name" value="Essential_protein_Yae1_N"/>
</dbReference>
<evidence type="ECO:0000313" key="4">
    <source>
        <dbReference type="EMBL" id="KAK3377728.1"/>
    </source>
</evidence>
<dbReference type="PANTHER" id="PTHR28532:SF1">
    <property type="entry name" value="ORAL CANCER OVEREXPRESSED 1"/>
    <property type="match status" value="1"/>
</dbReference>
<reference evidence="4" key="2">
    <citation type="submission" date="2023-06" db="EMBL/GenBank/DDBJ databases">
        <authorList>
            <consortium name="Lawrence Berkeley National Laboratory"/>
            <person name="Haridas S."/>
            <person name="Hensen N."/>
            <person name="Bonometti L."/>
            <person name="Westerberg I."/>
            <person name="Brannstrom I.O."/>
            <person name="Guillou S."/>
            <person name="Cros-Aarteil S."/>
            <person name="Calhoun S."/>
            <person name="Kuo A."/>
            <person name="Mondo S."/>
            <person name="Pangilinan J."/>
            <person name="Riley R."/>
            <person name="LaButti K."/>
            <person name="Andreopoulos B."/>
            <person name="Lipzen A."/>
            <person name="Chen C."/>
            <person name="Yanf M."/>
            <person name="Daum C."/>
            <person name="Ng V."/>
            <person name="Clum A."/>
            <person name="Steindorff A."/>
            <person name="Ohm R."/>
            <person name="Martin F."/>
            <person name="Silar P."/>
            <person name="Natvig D."/>
            <person name="Lalanne C."/>
            <person name="Gautier V."/>
            <person name="Ament-velasquez S.L."/>
            <person name="Kruys A."/>
            <person name="Hutchinson M.I."/>
            <person name="Powell A.J."/>
            <person name="Barry K."/>
            <person name="Miller A.N."/>
            <person name="Grigoriev I.V."/>
            <person name="Debuchy R."/>
            <person name="Gladieux P."/>
            <person name="Thoren M.H."/>
            <person name="Johannesson H."/>
        </authorList>
    </citation>
    <scope>NUCLEOTIDE SEQUENCE</scope>
    <source>
        <strain evidence="4">CBS 232.78</strain>
    </source>
</reference>
<dbReference type="Proteomes" id="UP001285441">
    <property type="component" value="Unassembled WGS sequence"/>
</dbReference>